<dbReference type="EMBL" id="JAVFHQ010000007">
    <property type="protein sequence ID" value="KAK4548438.1"/>
    <property type="molecule type" value="Genomic_DNA"/>
</dbReference>
<evidence type="ECO:0000256" key="4">
    <source>
        <dbReference type="ARBA" id="ARBA00022884"/>
    </source>
</evidence>
<dbReference type="CDD" id="cd00462">
    <property type="entry name" value="PTH"/>
    <property type="match status" value="1"/>
</dbReference>
<keyword evidence="3" id="KW-0378">Hydrolase</keyword>
<evidence type="ECO:0000256" key="5">
    <source>
        <dbReference type="ARBA" id="ARBA00038063"/>
    </source>
</evidence>
<keyword evidence="8" id="KW-1185">Reference proteome</keyword>
<keyword evidence="2" id="KW-0820">tRNA-binding</keyword>
<dbReference type="InterPro" id="IPR001328">
    <property type="entry name" value="Pept_tRNA_hydro"/>
</dbReference>
<dbReference type="Pfam" id="PF01195">
    <property type="entry name" value="Pept_tRNA_hydro"/>
    <property type="match status" value="1"/>
</dbReference>
<dbReference type="AlphaFoldDB" id="A0AAV9JV18"/>
<feature type="region of interest" description="Disordered" evidence="6">
    <location>
        <begin position="1"/>
        <end position="77"/>
    </location>
</feature>
<dbReference type="InterPro" id="IPR018171">
    <property type="entry name" value="Pept_tRNA_hydro_CS"/>
</dbReference>
<protein>
    <recommendedName>
        <fullName evidence="1">peptidyl-tRNA hydrolase</fullName>
        <ecNumber evidence="1">3.1.1.29</ecNumber>
    </recommendedName>
</protein>
<dbReference type="SUPFAM" id="SSF53178">
    <property type="entry name" value="Peptidyl-tRNA hydrolase-like"/>
    <property type="match status" value="1"/>
</dbReference>
<feature type="compositionally biased region" description="Basic and acidic residues" evidence="6">
    <location>
        <begin position="19"/>
        <end position="30"/>
    </location>
</feature>
<dbReference type="InterPro" id="IPR036416">
    <property type="entry name" value="Pept_tRNA_hydro_sf"/>
</dbReference>
<dbReference type="EC" id="3.1.1.29" evidence="1"/>
<organism evidence="7 8">
    <name type="scientific">Oleoguttula mirabilis</name>
    <dbReference type="NCBI Taxonomy" id="1507867"/>
    <lineage>
        <taxon>Eukaryota</taxon>
        <taxon>Fungi</taxon>
        <taxon>Dikarya</taxon>
        <taxon>Ascomycota</taxon>
        <taxon>Pezizomycotina</taxon>
        <taxon>Dothideomycetes</taxon>
        <taxon>Dothideomycetidae</taxon>
        <taxon>Mycosphaerellales</taxon>
        <taxon>Teratosphaeriaceae</taxon>
        <taxon>Oleoguttula</taxon>
    </lineage>
</organism>
<dbReference type="GO" id="GO:0000049">
    <property type="term" value="F:tRNA binding"/>
    <property type="evidence" value="ECO:0007669"/>
    <property type="project" value="UniProtKB-KW"/>
</dbReference>
<proteinExistence type="inferred from homology"/>
<feature type="compositionally biased region" description="Polar residues" evidence="6">
    <location>
        <begin position="42"/>
        <end position="55"/>
    </location>
</feature>
<evidence type="ECO:0000313" key="7">
    <source>
        <dbReference type="EMBL" id="KAK4548438.1"/>
    </source>
</evidence>
<gene>
    <name evidence="7" type="ORF">LTR36_009348</name>
</gene>
<evidence type="ECO:0000256" key="1">
    <source>
        <dbReference type="ARBA" id="ARBA00013260"/>
    </source>
</evidence>
<evidence type="ECO:0000256" key="3">
    <source>
        <dbReference type="ARBA" id="ARBA00022801"/>
    </source>
</evidence>
<evidence type="ECO:0000256" key="6">
    <source>
        <dbReference type="SAM" id="MobiDB-lite"/>
    </source>
</evidence>
<dbReference type="GO" id="GO:0004045">
    <property type="term" value="F:peptidyl-tRNA hydrolase activity"/>
    <property type="evidence" value="ECO:0007669"/>
    <property type="project" value="UniProtKB-EC"/>
</dbReference>
<dbReference type="Proteomes" id="UP001324427">
    <property type="component" value="Unassembled WGS sequence"/>
</dbReference>
<comment type="caution">
    <text evidence="7">The sequence shown here is derived from an EMBL/GenBank/DDBJ whole genome shotgun (WGS) entry which is preliminary data.</text>
</comment>
<keyword evidence="4" id="KW-0694">RNA-binding</keyword>
<evidence type="ECO:0000256" key="2">
    <source>
        <dbReference type="ARBA" id="ARBA00022555"/>
    </source>
</evidence>
<accession>A0AAV9JV18</accession>
<dbReference type="PANTHER" id="PTHR17224:SF1">
    <property type="entry name" value="PEPTIDYL-TRNA HYDROLASE"/>
    <property type="match status" value="1"/>
</dbReference>
<comment type="similarity">
    <text evidence="5">Belongs to the PTH family.</text>
</comment>
<dbReference type="PROSITE" id="PS01196">
    <property type="entry name" value="PEPT_TRNA_HYDROL_2"/>
    <property type="match status" value="1"/>
</dbReference>
<evidence type="ECO:0000313" key="8">
    <source>
        <dbReference type="Proteomes" id="UP001324427"/>
    </source>
</evidence>
<name>A0AAV9JV18_9PEZI</name>
<dbReference type="PANTHER" id="PTHR17224">
    <property type="entry name" value="PEPTIDYL-TRNA HYDROLASE"/>
    <property type="match status" value="1"/>
</dbReference>
<dbReference type="NCBIfam" id="TIGR00447">
    <property type="entry name" value="pth"/>
    <property type="match status" value="1"/>
</dbReference>
<dbReference type="Gene3D" id="3.40.50.1470">
    <property type="entry name" value="Peptidyl-tRNA hydrolase"/>
    <property type="match status" value="1"/>
</dbReference>
<sequence>MSGNQGASAPKQEMGEVDAVDRAPDEDPKPPKGKKRMKNISRDATPTSEDLQSRTVGDGVTRTAGSKRRKSTTEPMTAARTLPLLICSVGNPGATYANTLHSAGHSVVNRLAAHLGYTQFHKERELGNGLVSHPPITASSGDWTLWQSTSYMNESGKGVRAAYTAWSKKIPVGEEGRLVVIYDELEKPLGVVTVRTARGASAKGHNGLKSIMSVLHDTPFARIGVGIGRPVSRDSNEVARYVLKKMTPVEKEKIDGCVEEVVKKLKQLG</sequence>
<reference evidence="7 8" key="1">
    <citation type="submission" date="2021-11" db="EMBL/GenBank/DDBJ databases">
        <title>Black yeast isolated from Biological Soil Crust.</title>
        <authorList>
            <person name="Kurbessoian T."/>
        </authorList>
    </citation>
    <scope>NUCLEOTIDE SEQUENCE [LARGE SCALE GENOMIC DNA]</scope>
    <source>
        <strain evidence="7 8">CCFEE 5522</strain>
    </source>
</reference>